<dbReference type="SUPFAM" id="SSF111369">
    <property type="entry name" value="HlyD-like secretion proteins"/>
    <property type="match status" value="1"/>
</dbReference>
<dbReference type="GO" id="GO:1990281">
    <property type="term" value="C:efflux pump complex"/>
    <property type="evidence" value="ECO:0007669"/>
    <property type="project" value="TreeGrafter"/>
</dbReference>
<evidence type="ECO:0000256" key="2">
    <source>
        <dbReference type="SAM" id="Phobius"/>
    </source>
</evidence>
<dbReference type="PANTHER" id="PTHR30469">
    <property type="entry name" value="MULTIDRUG RESISTANCE PROTEIN MDTA"/>
    <property type="match status" value="1"/>
</dbReference>
<organism evidence="6">
    <name type="scientific">hydrothermal vent metagenome</name>
    <dbReference type="NCBI Taxonomy" id="652676"/>
    <lineage>
        <taxon>unclassified sequences</taxon>
        <taxon>metagenomes</taxon>
        <taxon>ecological metagenomes</taxon>
    </lineage>
</organism>
<dbReference type="Pfam" id="PF25917">
    <property type="entry name" value="BSH_RND"/>
    <property type="match status" value="1"/>
</dbReference>
<evidence type="ECO:0000259" key="3">
    <source>
        <dbReference type="Pfam" id="PF25876"/>
    </source>
</evidence>
<dbReference type="GO" id="GO:0015562">
    <property type="term" value="F:efflux transmembrane transporter activity"/>
    <property type="evidence" value="ECO:0007669"/>
    <property type="project" value="TreeGrafter"/>
</dbReference>
<dbReference type="Gene3D" id="2.40.30.170">
    <property type="match status" value="1"/>
</dbReference>
<dbReference type="PANTHER" id="PTHR30469:SF11">
    <property type="entry name" value="BLL4320 PROTEIN"/>
    <property type="match status" value="1"/>
</dbReference>
<proteinExistence type="inferred from homology"/>
<evidence type="ECO:0000259" key="4">
    <source>
        <dbReference type="Pfam" id="PF25917"/>
    </source>
</evidence>
<dbReference type="NCBIfam" id="TIGR01730">
    <property type="entry name" value="RND_mfp"/>
    <property type="match status" value="1"/>
</dbReference>
<keyword evidence="2" id="KW-1133">Transmembrane helix</keyword>
<dbReference type="Gene3D" id="2.40.50.100">
    <property type="match status" value="1"/>
</dbReference>
<dbReference type="Pfam" id="PF25954">
    <property type="entry name" value="Beta-barrel_RND_2"/>
    <property type="match status" value="1"/>
</dbReference>
<keyword evidence="2" id="KW-0472">Membrane</keyword>
<evidence type="ECO:0000256" key="1">
    <source>
        <dbReference type="ARBA" id="ARBA00009477"/>
    </source>
</evidence>
<dbReference type="InterPro" id="IPR058624">
    <property type="entry name" value="MdtA-like_HH"/>
</dbReference>
<dbReference type="EMBL" id="UOFE01000043">
    <property type="protein sequence ID" value="VAW54682.1"/>
    <property type="molecule type" value="Genomic_DNA"/>
</dbReference>
<gene>
    <name evidence="6" type="ORF">MNBD_GAMMA05-1286</name>
</gene>
<dbReference type="Gene3D" id="1.10.287.470">
    <property type="entry name" value="Helix hairpin bin"/>
    <property type="match status" value="1"/>
</dbReference>
<dbReference type="FunFam" id="2.40.30.170:FF:000010">
    <property type="entry name" value="Efflux RND transporter periplasmic adaptor subunit"/>
    <property type="match status" value="1"/>
</dbReference>
<name>A0A3B0WU83_9ZZZZ</name>
<feature type="domain" description="Multidrug resistance protein MdtA-like barrel-sandwich hybrid" evidence="4">
    <location>
        <begin position="86"/>
        <end position="206"/>
    </location>
</feature>
<feature type="transmembrane region" description="Helical" evidence="2">
    <location>
        <begin position="21"/>
        <end position="41"/>
    </location>
</feature>
<accession>A0A3B0WU83</accession>
<feature type="domain" description="CusB-like beta-barrel" evidence="5">
    <location>
        <begin position="216"/>
        <end position="289"/>
    </location>
</feature>
<evidence type="ECO:0000259" key="5">
    <source>
        <dbReference type="Pfam" id="PF25954"/>
    </source>
</evidence>
<sequence length="392" mass="42244">MYHQSDIFYHSLDEILMLKKILFALVAVSLLVGAITFAKLGQFTAMGEAAQNMVMPAETVTSMLVEGQQWEQTLIATATVTAVQGVNVSAETSGRVTLINFESGSVVKKGEVLIQLDTASEDAQLASAKATSALAEASLKRVRKLSKQNLTSQDALDTAEAKVKETVAQAHNVRALIAKKTIRAPFSGRLGLRQVNLGQILREGDAIVPLHTLDPIYVDFSIPQKTLLRLKPGLEVRVTVDAAPDVIFIGKILATNPDVDLTTRSVRVRAKIANPDEALRAGMFANATVVMPKKQKVLPIAATAVAYATFGDSVFVIEEQENEQSGEAEKVLRQQFVRLGQTRGDFIDVIDGLKAGESVVTSGVFKLRSGMKVIIDNTLAPEPSLDPHPSDS</sequence>
<feature type="domain" description="Multidrug resistance protein MdtA-like alpha-helical hairpin" evidence="3">
    <location>
        <begin position="119"/>
        <end position="176"/>
    </location>
</feature>
<dbReference type="InterPro" id="IPR006143">
    <property type="entry name" value="RND_pump_MFP"/>
</dbReference>
<evidence type="ECO:0000313" key="6">
    <source>
        <dbReference type="EMBL" id="VAW54682.1"/>
    </source>
</evidence>
<comment type="similarity">
    <text evidence="1">Belongs to the membrane fusion protein (MFP) (TC 8.A.1) family.</text>
</comment>
<dbReference type="InterPro" id="IPR058792">
    <property type="entry name" value="Beta-barrel_RND_2"/>
</dbReference>
<keyword evidence="2" id="KW-0812">Transmembrane</keyword>
<dbReference type="InterPro" id="IPR058625">
    <property type="entry name" value="MdtA-like_BSH"/>
</dbReference>
<reference evidence="6" key="1">
    <citation type="submission" date="2018-06" db="EMBL/GenBank/DDBJ databases">
        <authorList>
            <person name="Zhirakovskaya E."/>
        </authorList>
    </citation>
    <scope>NUCLEOTIDE SEQUENCE</scope>
</reference>
<protein>
    <submittedName>
        <fullName evidence="6">RND efflux system, membrane fusion protein</fullName>
    </submittedName>
</protein>
<dbReference type="Gene3D" id="2.40.420.20">
    <property type="match status" value="1"/>
</dbReference>
<dbReference type="Pfam" id="PF25876">
    <property type="entry name" value="HH_MFP_RND"/>
    <property type="match status" value="1"/>
</dbReference>
<dbReference type="AlphaFoldDB" id="A0A3B0WU83"/>